<name>A0ABQ4L491_SIMTE</name>
<evidence type="ECO:0000256" key="1">
    <source>
        <dbReference type="SAM" id="Phobius"/>
    </source>
</evidence>
<feature type="transmembrane region" description="Helical" evidence="1">
    <location>
        <begin position="62"/>
        <end position="84"/>
    </location>
</feature>
<protein>
    <recommendedName>
        <fullName evidence="4">Anti-sigma factor</fullName>
    </recommendedName>
</protein>
<sequence>MTNSKNSKKMDDLAEKIALDDFDKLNEQHRFSDTYIQKKKLFMEEIKSRSEQSKPKRKRKRILIAAACLLIGMPTTAFGVAKVYDMVVKKQNYEVNISVINKIFKKNHDWYKLEIGHLPENMEAIDESEMKYSFKDNFAQGGFSFLLWRLGGSSDFSTLYSKGYEEKEIDGKKAVIVKRDTGNNNLMFDRQVFLLFEEEGIMLESYIGTDVNDKQMMQVLESISLESTSEEKSSIIMDYDKSLFNDDDNTSELSVIPLQKDSKQLFKVGQTVPVTLKQVETGIKNRLDFVIEEVKVFDSIQDFKQVDFNDSSLGIINEYKALDETKKLIPYRRHVYKVGNGKDSIDKLLESPLVHPKFVYLTTKVKNTSKKATEEIYMHPSLQILKPEKNAWNYAEEDGIAEDSIMTTGEVDYLKPHGNGKSFYNIGSLQPGETMKISLGYFVDEDKLDSMFLDVFHYSGFDKTEDMNAKDRWWIDIRQ</sequence>
<keyword evidence="3" id="KW-1185">Reference proteome</keyword>
<organism evidence="2 3">
    <name type="scientific">Siminovitchia terrae</name>
    <name type="common">Bacillus terrae</name>
    <dbReference type="NCBI Taxonomy" id="1914933"/>
    <lineage>
        <taxon>Bacteria</taxon>
        <taxon>Bacillati</taxon>
        <taxon>Bacillota</taxon>
        <taxon>Bacilli</taxon>
        <taxon>Bacillales</taxon>
        <taxon>Bacillaceae</taxon>
        <taxon>Siminovitchia</taxon>
    </lineage>
</organism>
<keyword evidence="1" id="KW-0812">Transmembrane</keyword>
<dbReference type="EMBL" id="BORJ01000020">
    <property type="protein sequence ID" value="GIN99091.1"/>
    <property type="molecule type" value="Genomic_DNA"/>
</dbReference>
<evidence type="ECO:0000313" key="3">
    <source>
        <dbReference type="Proteomes" id="UP000680670"/>
    </source>
</evidence>
<comment type="caution">
    <text evidence="2">The sequence shown here is derived from an EMBL/GenBank/DDBJ whole genome shotgun (WGS) entry which is preliminary data.</text>
</comment>
<reference evidence="2 3" key="1">
    <citation type="submission" date="2021-03" db="EMBL/GenBank/DDBJ databases">
        <title>Antimicrobial resistance genes in bacteria isolated from Japanese honey, and their potential for conferring macrolide and lincosamide resistance in the American foulbrood pathogen Paenibacillus larvae.</title>
        <authorList>
            <person name="Okamoto M."/>
            <person name="Kumagai M."/>
            <person name="Kanamori H."/>
            <person name="Takamatsu D."/>
        </authorList>
    </citation>
    <scope>NUCLEOTIDE SEQUENCE [LARGE SCALE GENOMIC DNA]</scope>
    <source>
        <strain evidence="2 3">J6TS1</strain>
    </source>
</reference>
<gene>
    <name evidence="2" type="ORF">J6TS1_49610</name>
</gene>
<dbReference type="RefSeq" id="WP_213021619.1">
    <property type="nucleotide sequence ID" value="NZ_BORJ01000020.1"/>
</dbReference>
<keyword evidence="1" id="KW-1133">Transmembrane helix</keyword>
<accession>A0ABQ4L491</accession>
<keyword evidence="1" id="KW-0472">Membrane</keyword>
<evidence type="ECO:0008006" key="4">
    <source>
        <dbReference type="Google" id="ProtNLM"/>
    </source>
</evidence>
<evidence type="ECO:0000313" key="2">
    <source>
        <dbReference type="EMBL" id="GIN99091.1"/>
    </source>
</evidence>
<proteinExistence type="predicted"/>
<dbReference type="Proteomes" id="UP000680670">
    <property type="component" value="Unassembled WGS sequence"/>
</dbReference>